<dbReference type="KEGG" id="ask:EI285_00960"/>
<dbReference type="Proteomes" id="UP000245014">
    <property type="component" value="Unassembled WGS sequence"/>
</dbReference>
<dbReference type="EMBL" id="JAUQUR010000001">
    <property type="protein sequence ID" value="MDX4068351.1"/>
    <property type="molecule type" value="Genomic_DNA"/>
</dbReference>
<sequence length="158" mass="18145">MCSNFVLKSRVYNMKSKELLEGLILKNDWDKIIQILNLGVADINYRDCRGRNILYYAIANKKYEYIKPLIDLGINLKVNFHLSALNFAVCLDDVRAIEALIKSGFDINDVDELGCSALIYSILYNKKRSMECLLAHKADTQIEDFMGNCAKNLLEKRK</sequence>
<dbReference type="InterPro" id="IPR052801">
    <property type="entry name" value="Ankyrin-EF-hand"/>
</dbReference>
<dbReference type="SUPFAM" id="SSF48403">
    <property type="entry name" value="Ankyrin repeat"/>
    <property type="match status" value="1"/>
</dbReference>
<gene>
    <name evidence="2" type="ORF">DF188_01885</name>
    <name evidence="1" type="ORF">Q6A80_01295</name>
</gene>
<dbReference type="PANTHER" id="PTHR24127">
    <property type="entry name" value="ANKYRIN REPEAT AND EF-HAND DOMAIN-CONTAINING PROTEIN 1"/>
    <property type="match status" value="1"/>
</dbReference>
<proteinExistence type="predicted"/>
<protein>
    <submittedName>
        <fullName evidence="2">Ankyrin repeat domain-containing protein</fullName>
    </submittedName>
</protein>
<reference evidence="1" key="2">
    <citation type="journal article" date="2023" name="Front. Microbiol.">
        <title>Genomic diversity and taxonomic marker for Arcobacter species.</title>
        <authorList>
            <person name="Zhou G."/>
            <person name="Gu Y."/>
            <person name="Wang H."/>
            <person name="Chen X."/>
            <person name="Zhang X."/>
            <person name="Shao Z."/>
            <person name="Yan X."/>
            <person name="Zhang J."/>
            <person name="Zhang M."/>
        </authorList>
    </citation>
    <scope>NUCLEOTIDE SEQUENCE</scope>
    <source>
        <strain evidence="1">BJSY19SF1-2</strain>
    </source>
</reference>
<reference evidence="2 3" key="1">
    <citation type="submission" date="2018-05" db="EMBL/GenBank/DDBJ databases">
        <title>Antimicrobial susceptibility testing and genomic analysis of Arcobacter skirrowii strains and one Arcobacter butzleri isolated from German poultry farms.</title>
        <authorList>
            <person name="Haenel I."/>
            <person name="Hotzel H."/>
            <person name="Tomaso H."/>
            <person name="Busch A."/>
        </authorList>
    </citation>
    <scope>NUCLEOTIDE SEQUENCE [LARGE SCALE GENOMIC DNA]</scope>
    <source>
        <strain evidence="2">17-1208-2</strain>
        <strain evidence="3">v</strain>
    </source>
</reference>
<dbReference type="STRING" id="28200.GCA_001572935_00862"/>
<dbReference type="InterPro" id="IPR002110">
    <property type="entry name" value="Ankyrin_rpt"/>
</dbReference>
<evidence type="ECO:0000313" key="1">
    <source>
        <dbReference type="EMBL" id="MDX4068351.1"/>
    </source>
</evidence>
<dbReference type="PANTHER" id="PTHR24127:SF1">
    <property type="entry name" value="ANKYRIN REPEAT AND EF-HAND DOMAIN-CONTAINING PROTEIN 1"/>
    <property type="match status" value="1"/>
</dbReference>
<evidence type="ECO:0000313" key="3">
    <source>
        <dbReference type="Proteomes" id="UP000245014"/>
    </source>
</evidence>
<dbReference type="AlphaFoldDB" id="A0A2U2C361"/>
<dbReference type="RefSeq" id="WP_066356247.1">
    <property type="nucleotide sequence ID" value="NZ_CP034309.1"/>
</dbReference>
<reference evidence="1" key="3">
    <citation type="submission" date="2023-07" db="EMBL/GenBank/DDBJ databases">
        <authorList>
            <person name="Zhang M."/>
            <person name="Zhou G."/>
        </authorList>
    </citation>
    <scope>NUCLEOTIDE SEQUENCE</scope>
    <source>
        <strain evidence="1">BJSY19SF1-2</strain>
    </source>
</reference>
<dbReference type="InterPro" id="IPR036770">
    <property type="entry name" value="Ankyrin_rpt-contain_sf"/>
</dbReference>
<organism evidence="2 3">
    <name type="scientific">Aliarcobacter skirrowii</name>
    <dbReference type="NCBI Taxonomy" id="28200"/>
    <lineage>
        <taxon>Bacteria</taxon>
        <taxon>Pseudomonadati</taxon>
        <taxon>Campylobacterota</taxon>
        <taxon>Epsilonproteobacteria</taxon>
        <taxon>Campylobacterales</taxon>
        <taxon>Arcobacteraceae</taxon>
        <taxon>Aliarcobacter</taxon>
    </lineage>
</organism>
<dbReference type="EMBL" id="QEYI01000001">
    <property type="protein sequence ID" value="PWE23456.1"/>
    <property type="molecule type" value="Genomic_DNA"/>
</dbReference>
<name>A0A2U2C361_9BACT</name>
<dbReference type="Gene3D" id="1.25.40.20">
    <property type="entry name" value="Ankyrin repeat-containing domain"/>
    <property type="match status" value="1"/>
</dbReference>
<comment type="caution">
    <text evidence="2">The sequence shown here is derived from an EMBL/GenBank/DDBJ whole genome shotgun (WGS) entry which is preliminary data.</text>
</comment>
<evidence type="ECO:0000313" key="2">
    <source>
        <dbReference type="EMBL" id="PWE23456.1"/>
    </source>
</evidence>
<accession>A0A2U2C361</accession>
<dbReference type="SMART" id="SM00248">
    <property type="entry name" value="ANK"/>
    <property type="match status" value="3"/>
</dbReference>
<dbReference type="Proteomes" id="UP001283691">
    <property type="component" value="Unassembled WGS sequence"/>
</dbReference>